<feature type="region of interest" description="Disordered" evidence="8">
    <location>
        <begin position="145"/>
        <end position="168"/>
    </location>
</feature>
<evidence type="ECO:0000256" key="8">
    <source>
        <dbReference type="SAM" id="MobiDB-lite"/>
    </source>
</evidence>
<dbReference type="PANTHER" id="PTHR21716:SF53">
    <property type="entry name" value="PERMEASE PERM-RELATED"/>
    <property type="match status" value="1"/>
</dbReference>
<keyword evidence="6 9" id="KW-1133">Transmembrane helix</keyword>
<protein>
    <submittedName>
        <fullName evidence="10">AI-2E family transporter</fullName>
    </submittedName>
</protein>
<dbReference type="Pfam" id="PF01594">
    <property type="entry name" value="AI-2E_transport"/>
    <property type="match status" value="2"/>
</dbReference>
<feature type="transmembrane region" description="Helical" evidence="9">
    <location>
        <begin position="46"/>
        <end position="65"/>
    </location>
</feature>
<dbReference type="RefSeq" id="WP_180281153.1">
    <property type="nucleotide sequence ID" value="NZ_JABFDB010000002.1"/>
</dbReference>
<sequence length="615" mass="65435">MPQDTASKLQARPIPVPSAAPESPPVTTMLMILALIMVTLYVGRDLLVPIALAVLLSFVLAPLVSRLRRWRVPRVPAVAAVVALLFVVIAGFGLMVGTQIADLAGNAPTYERNIRQKIQSLEGAGQGGGLVSRVSSMVRHLRSDIQQAASPEKPPSPGVNPDTPPAQTPVLVRVEDDASPVEVLGNYLGPVLAPLATLGMVLVFTLFILLQREDLRDRFIRLAGSGDLSRTTVAMNDAGKRVSRYLLMQVVVNALFGIPVGIGLWLIGVPNPALWGLLAFVLRFVPFAGPVIAVSFPLLLSIAVDPGWTMPLLTAGLFVVLELFSNNVVEPWLYGPATGMSAVAIIVSAVFWTTLWGPVGLLLATPLTVCLVVLGRHVPQLHFLEVMFGDRPVLPDEAKVYQRLLAGDPEEAIEICEATLEQGEFPALLDRVLLPALSLAEQDRQRGTLLPEGRHAVATGMAALLESLGDLGASATSPGTGRILCIAGRNELDEAAARLLSERLRRDGADAPVIACAELSPRHIDRLDAAGVRAAAVSYLNPSALSHARRTVARLRRRLGPGVPILLCLWEAHPEADAPRRATAETAADRVATNIGAAVEQLEELGGAVTLNAAE</sequence>
<evidence type="ECO:0000256" key="5">
    <source>
        <dbReference type="ARBA" id="ARBA00022692"/>
    </source>
</evidence>
<keyword evidence="4" id="KW-1003">Cell membrane</keyword>
<feature type="transmembrane region" description="Helical" evidence="9">
    <location>
        <begin position="307"/>
        <end position="325"/>
    </location>
</feature>
<comment type="caution">
    <text evidence="10">The sequence shown here is derived from an EMBL/GenBank/DDBJ whole genome shotgun (WGS) entry which is preliminary data.</text>
</comment>
<comment type="similarity">
    <text evidence="2">Belongs to the autoinducer-2 exporter (AI-2E) (TC 2.A.86) family.</text>
</comment>
<feature type="compositionally biased region" description="Pro residues" evidence="8">
    <location>
        <begin position="152"/>
        <end position="167"/>
    </location>
</feature>
<feature type="region of interest" description="Disordered" evidence="8">
    <location>
        <begin position="1"/>
        <end position="21"/>
    </location>
</feature>
<proteinExistence type="inferred from homology"/>
<feature type="transmembrane region" description="Helical" evidence="9">
    <location>
        <begin position="21"/>
        <end position="40"/>
    </location>
</feature>
<evidence type="ECO:0000256" key="7">
    <source>
        <dbReference type="ARBA" id="ARBA00023136"/>
    </source>
</evidence>
<dbReference type="PANTHER" id="PTHR21716">
    <property type="entry name" value="TRANSMEMBRANE PROTEIN"/>
    <property type="match status" value="1"/>
</dbReference>
<keyword evidence="3" id="KW-0813">Transport</keyword>
<reference evidence="10 11" key="1">
    <citation type="submission" date="2020-05" db="EMBL/GenBank/DDBJ databases">
        <title>Azospirillum oleiclasticum sp. nov, a nitrogen-fixing and heavy crude oil-emulsifying bacterium isolated from the crude oil of Yumen Oilfield.</title>
        <authorList>
            <person name="Wu D."/>
            <person name="Cai M."/>
            <person name="Zhang X."/>
        </authorList>
    </citation>
    <scope>NUCLEOTIDE SEQUENCE [LARGE SCALE GENOMIC DNA]</scope>
    <source>
        <strain evidence="10 11">ROY-1-1-2</strain>
    </source>
</reference>
<evidence type="ECO:0000313" key="10">
    <source>
        <dbReference type="EMBL" id="NYZ19407.1"/>
    </source>
</evidence>
<organism evidence="10 11">
    <name type="scientific">Azospirillum oleiclasticum</name>
    <dbReference type="NCBI Taxonomy" id="2735135"/>
    <lineage>
        <taxon>Bacteria</taxon>
        <taxon>Pseudomonadati</taxon>
        <taxon>Pseudomonadota</taxon>
        <taxon>Alphaproteobacteria</taxon>
        <taxon>Rhodospirillales</taxon>
        <taxon>Azospirillaceae</taxon>
        <taxon>Azospirillum</taxon>
    </lineage>
</organism>
<evidence type="ECO:0000313" key="11">
    <source>
        <dbReference type="Proteomes" id="UP000584642"/>
    </source>
</evidence>
<evidence type="ECO:0000256" key="9">
    <source>
        <dbReference type="SAM" id="Phobius"/>
    </source>
</evidence>
<feature type="transmembrane region" description="Helical" evidence="9">
    <location>
        <begin position="273"/>
        <end position="300"/>
    </location>
</feature>
<keyword evidence="7 9" id="KW-0472">Membrane</keyword>
<feature type="transmembrane region" description="Helical" evidence="9">
    <location>
        <begin position="331"/>
        <end position="352"/>
    </location>
</feature>
<feature type="transmembrane region" description="Helical" evidence="9">
    <location>
        <begin position="245"/>
        <end position="267"/>
    </location>
</feature>
<feature type="transmembrane region" description="Helical" evidence="9">
    <location>
        <begin position="77"/>
        <end position="101"/>
    </location>
</feature>
<feature type="transmembrane region" description="Helical" evidence="9">
    <location>
        <begin position="359"/>
        <end position="378"/>
    </location>
</feature>
<dbReference type="InterPro" id="IPR002549">
    <property type="entry name" value="AI-2E-like"/>
</dbReference>
<dbReference type="Proteomes" id="UP000584642">
    <property type="component" value="Unassembled WGS sequence"/>
</dbReference>
<evidence type="ECO:0000256" key="3">
    <source>
        <dbReference type="ARBA" id="ARBA00022448"/>
    </source>
</evidence>
<dbReference type="EMBL" id="JABFDB010000002">
    <property type="protein sequence ID" value="NYZ19407.1"/>
    <property type="molecule type" value="Genomic_DNA"/>
</dbReference>
<evidence type="ECO:0000256" key="6">
    <source>
        <dbReference type="ARBA" id="ARBA00022989"/>
    </source>
</evidence>
<evidence type="ECO:0000256" key="4">
    <source>
        <dbReference type="ARBA" id="ARBA00022475"/>
    </source>
</evidence>
<keyword evidence="11" id="KW-1185">Reference proteome</keyword>
<evidence type="ECO:0000256" key="2">
    <source>
        <dbReference type="ARBA" id="ARBA00009773"/>
    </source>
</evidence>
<feature type="transmembrane region" description="Helical" evidence="9">
    <location>
        <begin position="187"/>
        <end position="210"/>
    </location>
</feature>
<name>A0ABX2T5Q7_9PROT</name>
<gene>
    <name evidence="10" type="ORF">HND93_06770</name>
</gene>
<accession>A0ABX2T5Q7</accession>
<keyword evidence="5 9" id="KW-0812">Transmembrane</keyword>
<comment type="subcellular location">
    <subcellularLocation>
        <location evidence="1">Cell membrane</location>
        <topology evidence="1">Multi-pass membrane protein</topology>
    </subcellularLocation>
</comment>
<evidence type="ECO:0000256" key="1">
    <source>
        <dbReference type="ARBA" id="ARBA00004651"/>
    </source>
</evidence>